<dbReference type="InterPro" id="IPR016187">
    <property type="entry name" value="CTDL_fold"/>
</dbReference>
<dbReference type="Gene3D" id="3.10.100.10">
    <property type="entry name" value="Mannose-Binding Protein A, subunit A"/>
    <property type="match status" value="1"/>
</dbReference>
<dbReference type="PRINTS" id="PR01504">
    <property type="entry name" value="PNCREATITSAP"/>
</dbReference>
<proteinExistence type="predicted"/>
<dbReference type="PROSITE" id="PS50041">
    <property type="entry name" value="C_TYPE_LECTIN_2"/>
    <property type="match status" value="1"/>
</dbReference>
<name>A0A8T2PXD1_9TELE</name>
<keyword evidence="1" id="KW-1015">Disulfide bond</keyword>
<organism evidence="3 4">
    <name type="scientific">Albula glossodonta</name>
    <name type="common">roundjaw bonefish</name>
    <dbReference type="NCBI Taxonomy" id="121402"/>
    <lineage>
        <taxon>Eukaryota</taxon>
        <taxon>Metazoa</taxon>
        <taxon>Chordata</taxon>
        <taxon>Craniata</taxon>
        <taxon>Vertebrata</taxon>
        <taxon>Euteleostomi</taxon>
        <taxon>Actinopterygii</taxon>
        <taxon>Neopterygii</taxon>
        <taxon>Teleostei</taxon>
        <taxon>Albuliformes</taxon>
        <taxon>Albulidae</taxon>
        <taxon>Albula</taxon>
    </lineage>
</organism>
<evidence type="ECO:0000259" key="2">
    <source>
        <dbReference type="PROSITE" id="PS50041"/>
    </source>
</evidence>
<dbReference type="InterPro" id="IPR016186">
    <property type="entry name" value="C-type_lectin-like/link_sf"/>
</dbReference>
<dbReference type="EMBL" id="JAFBMS010000001">
    <property type="protein sequence ID" value="KAG9356087.1"/>
    <property type="molecule type" value="Genomic_DNA"/>
</dbReference>
<dbReference type="AlphaFoldDB" id="A0A8T2PXD1"/>
<gene>
    <name evidence="3" type="ORF">JZ751_000931</name>
</gene>
<protein>
    <recommendedName>
        <fullName evidence="2">C-type lectin domain-containing protein</fullName>
    </recommendedName>
</protein>
<dbReference type="InterPro" id="IPR018378">
    <property type="entry name" value="C-type_lectin_CS"/>
</dbReference>
<accession>A0A8T2PXD1</accession>
<dbReference type="Pfam" id="PF00059">
    <property type="entry name" value="Lectin_C"/>
    <property type="match status" value="1"/>
</dbReference>
<feature type="non-terminal residue" evidence="3">
    <location>
        <position position="1"/>
    </location>
</feature>
<sequence length="180" mass="21601">MAAFTMRLFLCVAVLSGITLSHFRVHFHPWYRFWKPHRHHHGLRLFRGTCPSGWFSHNKRCFQFVSYKTQWVNAERKCQNMGGNLASIHSEAEHLFLKRLFRKFSRRSDPFWLGLSDCYKEGWWFWSDGSKVEYTRWNRNEPNNHGGREHCLHTNFGPKRMWNDINCNDAYSFICARANP</sequence>
<dbReference type="Proteomes" id="UP000824540">
    <property type="component" value="Unassembled WGS sequence"/>
</dbReference>
<evidence type="ECO:0000313" key="4">
    <source>
        <dbReference type="Proteomes" id="UP000824540"/>
    </source>
</evidence>
<evidence type="ECO:0000256" key="1">
    <source>
        <dbReference type="ARBA" id="ARBA00023157"/>
    </source>
</evidence>
<reference evidence="3" key="1">
    <citation type="thesis" date="2021" institute="BYU ScholarsArchive" country="Provo, UT, USA">
        <title>Applications of and Algorithms for Genome Assembly and Genomic Analyses with an Emphasis on Marine Teleosts.</title>
        <authorList>
            <person name="Pickett B.D."/>
        </authorList>
    </citation>
    <scope>NUCLEOTIDE SEQUENCE</scope>
    <source>
        <strain evidence="3">HI-2016</strain>
    </source>
</reference>
<dbReference type="SUPFAM" id="SSF56436">
    <property type="entry name" value="C-type lectin-like"/>
    <property type="match status" value="1"/>
</dbReference>
<keyword evidence="4" id="KW-1185">Reference proteome</keyword>
<feature type="domain" description="C-type lectin" evidence="2">
    <location>
        <begin position="57"/>
        <end position="176"/>
    </location>
</feature>
<dbReference type="SMART" id="SM00034">
    <property type="entry name" value="CLECT"/>
    <property type="match status" value="1"/>
</dbReference>
<dbReference type="CDD" id="cd00037">
    <property type="entry name" value="CLECT"/>
    <property type="match status" value="1"/>
</dbReference>
<dbReference type="OrthoDB" id="441660at2759"/>
<dbReference type="PANTHER" id="PTHR22803">
    <property type="entry name" value="MANNOSE, PHOSPHOLIPASE, LECTIN RECEPTOR RELATED"/>
    <property type="match status" value="1"/>
</dbReference>
<evidence type="ECO:0000313" key="3">
    <source>
        <dbReference type="EMBL" id="KAG9356087.1"/>
    </source>
</evidence>
<dbReference type="InterPro" id="IPR050111">
    <property type="entry name" value="C-type_lectin/snaclec_domain"/>
</dbReference>
<dbReference type="PROSITE" id="PS00615">
    <property type="entry name" value="C_TYPE_LECTIN_1"/>
    <property type="match status" value="1"/>
</dbReference>
<comment type="caution">
    <text evidence="3">The sequence shown here is derived from an EMBL/GenBank/DDBJ whole genome shotgun (WGS) entry which is preliminary data.</text>
</comment>
<dbReference type="InterPro" id="IPR001304">
    <property type="entry name" value="C-type_lectin-like"/>
</dbReference>